<evidence type="ECO:0000313" key="3">
    <source>
        <dbReference type="Proteomes" id="UP001597519"/>
    </source>
</evidence>
<accession>A0ABW5X198</accession>
<protein>
    <recommendedName>
        <fullName evidence="4">DUF1385 domain-containing protein</fullName>
    </recommendedName>
</protein>
<keyword evidence="1" id="KW-0812">Transmembrane</keyword>
<evidence type="ECO:0000313" key="2">
    <source>
        <dbReference type="EMBL" id="MFD2831569.1"/>
    </source>
</evidence>
<reference evidence="3" key="1">
    <citation type="journal article" date="2019" name="Int. J. Syst. Evol. Microbiol.">
        <title>The Global Catalogue of Microorganisms (GCM) 10K type strain sequencing project: providing services to taxonomists for standard genome sequencing and annotation.</title>
        <authorList>
            <consortium name="The Broad Institute Genomics Platform"/>
            <consortium name="The Broad Institute Genome Sequencing Center for Infectious Disease"/>
            <person name="Wu L."/>
            <person name="Ma J."/>
        </authorList>
    </citation>
    <scope>NUCLEOTIDE SEQUENCE [LARGE SCALE GENOMIC DNA]</scope>
    <source>
        <strain evidence="3">KCTC 33575</strain>
    </source>
</reference>
<dbReference type="EMBL" id="JBHUOQ010000005">
    <property type="protein sequence ID" value="MFD2831569.1"/>
    <property type="molecule type" value="Genomic_DNA"/>
</dbReference>
<keyword evidence="1" id="KW-0472">Membrane</keyword>
<organism evidence="2 3">
    <name type="scientific">Corticicoccus populi</name>
    <dbReference type="NCBI Taxonomy" id="1812821"/>
    <lineage>
        <taxon>Bacteria</taxon>
        <taxon>Bacillati</taxon>
        <taxon>Bacillota</taxon>
        <taxon>Bacilli</taxon>
        <taxon>Bacillales</taxon>
        <taxon>Staphylococcaceae</taxon>
        <taxon>Corticicoccus</taxon>
    </lineage>
</organism>
<evidence type="ECO:0000256" key="1">
    <source>
        <dbReference type="SAM" id="Phobius"/>
    </source>
</evidence>
<proteinExistence type="predicted"/>
<keyword evidence="3" id="KW-1185">Reference proteome</keyword>
<keyword evidence="1" id="KW-1133">Transmembrane helix</keyword>
<dbReference type="Proteomes" id="UP001597519">
    <property type="component" value="Unassembled WGS sequence"/>
</dbReference>
<feature type="transmembrane region" description="Helical" evidence="1">
    <location>
        <begin position="84"/>
        <end position="105"/>
    </location>
</feature>
<comment type="caution">
    <text evidence="2">The sequence shown here is derived from an EMBL/GenBank/DDBJ whole genome shotgun (WGS) entry which is preliminary data.</text>
</comment>
<feature type="transmembrane region" description="Helical" evidence="1">
    <location>
        <begin position="125"/>
        <end position="144"/>
    </location>
</feature>
<evidence type="ECO:0008006" key="4">
    <source>
        <dbReference type="Google" id="ProtNLM"/>
    </source>
</evidence>
<dbReference type="RefSeq" id="WP_377775892.1">
    <property type="nucleotide sequence ID" value="NZ_JBHUOQ010000005.1"/>
</dbReference>
<gene>
    <name evidence="2" type="ORF">ACFSX4_13915</name>
</gene>
<sequence length="165" mass="18285">MTVNFFGYEEAVKLFKDGRHQATSEAPASFPVPGGYIEVGVSTAGLTRMHYVSGEKEEVLSPNKGTAEYLRSRFGKRFPITSRVIGMIAVVILLISLVFGIPQLIEYISHIEIIRDNIGTFTSPLQLPGPLNMTLLILAALAAMERALTLKNHWLIDMETTIYDD</sequence>
<name>A0ABW5X198_9STAP</name>